<proteinExistence type="predicted"/>
<reference evidence="1 2" key="1">
    <citation type="submission" date="2021-06" db="EMBL/GenBank/DDBJ databases">
        <title>Actinomycetes sequencing.</title>
        <authorList>
            <person name="Shan Q."/>
        </authorList>
    </citation>
    <scope>NUCLEOTIDE SEQUENCE [LARGE SCALE GENOMIC DNA]</scope>
    <source>
        <strain evidence="1 2">NEAU-G5</strain>
    </source>
</reference>
<dbReference type="EMBL" id="JAHKNI010000015">
    <property type="protein sequence ID" value="MBU3066520.1"/>
    <property type="molecule type" value="Genomic_DNA"/>
</dbReference>
<protein>
    <submittedName>
        <fullName evidence="1">Uncharacterized protein</fullName>
    </submittedName>
</protein>
<dbReference type="RefSeq" id="WP_215922610.1">
    <property type="nucleotide sequence ID" value="NZ_JAHKNI010000015.1"/>
</dbReference>
<accession>A0ABS6BAT7</accession>
<keyword evidence="2" id="KW-1185">Reference proteome</keyword>
<evidence type="ECO:0000313" key="1">
    <source>
        <dbReference type="EMBL" id="MBU3066520.1"/>
    </source>
</evidence>
<comment type="caution">
    <text evidence="1">The sequence shown here is derived from an EMBL/GenBank/DDBJ whole genome shotgun (WGS) entry which is preliminary data.</text>
</comment>
<evidence type="ECO:0000313" key="2">
    <source>
        <dbReference type="Proteomes" id="UP000733379"/>
    </source>
</evidence>
<organism evidence="1 2">
    <name type="scientific">Nocardia albiluteola</name>
    <dbReference type="NCBI Taxonomy" id="2842303"/>
    <lineage>
        <taxon>Bacteria</taxon>
        <taxon>Bacillati</taxon>
        <taxon>Actinomycetota</taxon>
        <taxon>Actinomycetes</taxon>
        <taxon>Mycobacteriales</taxon>
        <taxon>Nocardiaceae</taxon>
        <taxon>Nocardia</taxon>
    </lineage>
</organism>
<gene>
    <name evidence="1" type="ORF">KO481_33995</name>
</gene>
<sequence>MVENTLRIRFGDHQKTSAGTPFREPCFAQVLGHVGTGLEGIEICFTLRGSAAATFPSPPSGDGITWFAATSSEGISAAIPITPHFAGTVEGHVTAKMIPAPHPVDFTLTAG</sequence>
<dbReference type="Proteomes" id="UP000733379">
    <property type="component" value="Unassembled WGS sequence"/>
</dbReference>
<name>A0ABS6BAT7_9NOCA</name>